<organism evidence="4 5">
    <name type="scientific">Fonsecaea erecta</name>
    <dbReference type="NCBI Taxonomy" id="1367422"/>
    <lineage>
        <taxon>Eukaryota</taxon>
        <taxon>Fungi</taxon>
        <taxon>Dikarya</taxon>
        <taxon>Ascomycota</taxon>
        <taxon>Pezizomycotina</taxon>
        <taxon>Eurotiomycetes</taxon>
        <taxon>Chaetothyriomycetidae</taxon>
        <taxon>Chaetothyriales</taxon>
        <taxon>Herpotrichiellaceae</taxon>
        <taxon>Fonsecaea</taxon>
    </lineage>
</organism>
<proteinExistence type="inferred from homology"/>
<evidence type="ECO:0000256" key="2">
    <source>
        <dbReference type="ARBA" id="ARBA00022723"/>
    </source>
</evidence>
<dbReference type="InterPro" id="IPR036663">
    <property type="entry name" value="Fumarylacetoacetase_C_sf"/>
</dbReference>
<evidence type="ECO:0000313" key="5">
    <source>
        <dbReference type="Proteomes" id="UP000078343"/>
    </source>
</evidence>
<dbReference type="PANTHER" id="PTHR11820">
    <property type="entry name" value="ACYLPYRUVASE"/>
    <property type="match status" value="1"/>
</dbReference>
<dbReference type="AlphaFoldDB" id="A0A178ZJT2"/>
<name>A0A178ZJT2_9EURO</name>
<dbReference type="GO" id="GO:0046872">
    <property type="term" value="F:metal ion binding"/>
    <property type="evidence" value="ECO:0007669"/>
    <property type="project" value="UniProtKB-KW"/>
</dbReference>
<feature type="domain" description="Fumarylacetoacetase-like C-terminal" evidence="3">
    <location>
        <begin position="84"/>
        <end position="320"/>
    </location>
</feature>
<dbReference type="InterPro" id="IPR011234">
    <property type="entry name" value="Fumarylacetoacetase-like_C"/>
</dbReference>
<dbReference type="PANTHER" id="PTHR11820:SF100">
    <property type="entry name" value="FUMARYLACETOACETATE HYDROLASE FAMILY PROTEIN (AFU_ORTHOLOGUE AFUA_4G01490)"/>
    <property type="match status" value="1"/>
</dbReference>
<accession>A0A178ZJT2</accession>
<comment type="caution">
    <text evidence="4">The sequence shown here is derived from an EMBL/GenBank/DDBJ whole genome shotgun (WGS) entry which is preliminary data.</text>
</comment>
<evidence type="ECO:0000259" key="3">
    <source>
        <dbReference type="Pfam" id="PF01557"/>
    </source>
</evidence>
<dbReference type="Proteomes" id="UP000078343">
    <property type="component" value="Unassembled WGS sequence"/>
</dbReference>
<dbReference type="GO" id="GO:0003824">
    <property type="term" value="F:catalytic activity"/>
    <property type="evidence" value="ECO:0007669"/>
    <property type="project" value="InterPro"/>
</dbReference>
<comment type="similarity">
    <text evidence="1">Belongs to the FAH family.</text>
</comment>
<dbReference type="EMBL" id="LVYI01000005">
    <property type="protein sequence ID" value="OAP59666.1"/>
    <property type="molecule type" value="Genomic_DNA"/>
</dbReference>
<dbReference type="Gene3D" id="3.90.850.10">
    <property type="entry name" value="Fumarylacetoacetase-like, C-terminal domain"/>
    <property type="match status" value="1"/>
</dbReference>
<dbReference type="STRING" id="1367422.A0A178ZJT2"/>
<dbReference type="GeneID" id="30011132"/>
<keyword evidence="5" id="KW-1185">Reference proteome</keyword>
<sequence length="323" mass="35210">MPVKVPWSRLIRFIASDDQIYYGDVITDDPDFDVGAAAANRAATPVRAKVVVGDPFSKDCEVTERVDTVKKLLGPFSRQDAPVIRCIGGNYAEHLDELNYKRPSHPIMFPKTPNAVAGYGDDVVIPKIAQDDQADYEIELAIVMGKDALNVTAEEAYDYVVGYTVSNDMSTRKWQLDPELAGAQPQMSFSKSFDGFLPMGPCVVSAEVGAFSRFFTSLPYAVGLAKKFLRCPSIKDPQSLSLLTRINGQVRQKSSTKNMIFSVPEIIQHCSQGTTLQAGSILTTGTPSGVGYRMDPPQYLQHGDCVEMTIGGIGTLVHGIVYA</sequence>
<gene>
    <name evidence="4" type="ORF">AYL99_06964</name>
</gene>
<protein>
    <recommendedName>
        <fullName evidence="3">Fumarylacetoacetase-like C-terminal domain-containing protein</fullName>
    </recommendedName>
</protein>
<dbReference type="OrthoDB" id="411064at2759"/>
<evidence type="ECO:0000313" key="4">
    <source>
        <dbReference type="EMBL" id="OAP59666.1"/>
    </source>
</evidence>
<evidence type="ECO:0000256" key="1">
    <source>
        <dbReference type="ARBA" id="ARBA00010211"/>
    </source>
</evidence>
<reference evidence="4 5" key="1">
    <citation type="submission" date="2016-04" db="EMBL/GenBank/DDBJ databases">
        <title>Draft genome of Fonsecaea erecta CBS 125763.</title>
        <authorList>
            <person name="Weiss V.A."/>
            <person name="Vicente V.A."/>
            <person name="Raittz R.T."/>
            <person name="Moreno L.F."/>
            <person name="De Souza E.M."/>
            <person name="Pedrosa F.O."/>
            <person name="Steffens M.B."/>
            <person name="Faoro H."/>
            <person name="Tadra-Sfeir M.Z."/>
            <person name="Najafzadeh M.J."/>
            <person name="Felipe M.S."/>
            <person name="Teixeira M."/>
            <person name="Sun J."/>
            <person name="Xi L."/>
            <person name="Gomes R."/>
            <person name="De Azevedo C.M."/>
            <person name="Salgado C.G."/>
            <person name="Da Silva M.B."/>
            <person name="Nascimento M.F."/>
            <person name="Queiroz-Telles F."/>
            <person name="Attili D.S."/>
            <person name="Gorbushina A."/>
        </authorList>
    </citation>
    <scope>NUCLEOTIDE SEQUENCE [LARGE SCALE GENOMIC DNA]</scope>
    <source>
        <strain evidence="4 5">CBS 125763</strain>
    </source>
</reference>
<dbReference type="Pfam" id="PF01557">
    <property type="entry name" value="FAA_hydrolase"/>
    <property type="match status" value="1"/>
</dbReference>
<dbReference type="SUPFAM" id="SSF56529">
    <property type="entry name" value="FAH"/>
    <property type="match status" value="1"/>
</dbReference>
<keyword evidence="2" id="KW-0479">Metal-binding</keyword>
<dbReference type="RefSeq" id="XP_018693033.1">
    <property type="nucleotide sequence ID" value="XM_018838473.1"/>
</dbReference>